<evidence type="ECO:0000313" key="2">
    <source>
        <dbReference type="Proteomes" id="UP000062519"/>
    </source>
</evidence>
<dbReference type="KEGG" id="buu:WS70_00775"/>
<protein>
    <submittedName>
        <fullName evidence="1">Glycine dehydrogenase</fullName>
    </submittedName>
</protein>
<reference evidence="1 2" key="1">
    <citation type="submission" date="2015-12" db="EMBL/GenBank/DDBJ databases">
        <title>Diversity of Burkholderia near neighbor genomes.</title>
        <authorList>
            <person name="Sahl J."/>
            <person name="Wagner D."/>
            <person name="Keim P."/>
        </authorList>
    </citation>
    <scope>NUCLEOTIDE SEQUENCE [LARGE SCALE GENOMIC DNA]</scope>
    <source>
        <strain evidence="1 2">BDU6</strain>
    </source>
</reference>
<dbReference type="EMBL" id="CP013386">
    <property type="protein sequence ID" value="AOJ00530.1"/>
    <property type="molecule type" value="Genomic_DNA"/>
</dbReference>
<sequence>MTRRRGLRAAPCSFHRRRAVRNTPLRTARAFAFARKSG</sequence>
<evidence type="ECO:0000313" key="1">
    <source>
        <dbReference type="EMBL" id="AOJ00530.1"/>
    </source>
</evidence>
<proteinExistence type="predicted"/>
<dbReference type="Proteomes" id="UP000062519">
    <property type="component" value="Chromosome 1"/>
</dbReference>
<organism evidence="1 2">
    <name type="scientific">Burkholderia mayonis</name>
    <dbReference type="NCBI Taxonomy" id="1385591"/>
    <lineage>
        <taxon>Bacteria</taxon>
        <taxon>Pseudomonadati</taxon>
        <taxon>Pseudomonadota</taxon>
        <taxon>Betaproteobacteria</taxon>
        <taxon>Burkholderiales</taxon>
        <taxon>Burkholderiaceae</taxon>
        <taxon>Burkholderia</taxon>
        <taxon>pseudomallei group</taxon>
    </lineage>
</organism>
<gene>
    <name evidence="1" type="ORF">WS70_00775</name>
</gene>
<name>A0A1B4FA35_9BURK</name>
<accession>A0A1B4FA35</accession>
<keyword evidence="2" id="KW-1185">Reference proteome</keyword>
<dbReference type="AlphaFoldDB" id="A0A1B4FA35"/>